<dbReference type="SUPFAM" id="SSF48452">
    <property type="entry name" value="TPR-like"/>
    <property type="match status" value="1"/>
</dbReference>
<dbReference type="InterPro" id="IPR002201">
    <property type="entry name" value="Glyco_trans_9"/>
</dbReference>
<reference evidence="4 5" key="1">
    <citation type="submission" date="2018-08" db="EMBL/GenBank/DDBJ databases">
        <title>Komagataeibacter sp. AV 382.</title>
        <authorList>
            <person name="Skraban J."/>
            <person name="Trcek J."/>
        </authorList>
    </citation>
    <scope>NUCLEOTIDE SEQUENCE [LARGE SCALE GENOMIC DNA]</scope>
    <source>
        <strain evidence="4 5">AV 382</strain>
    </source>
</reference>
<dbReference type="OrthoDB" id="9807356at2"/>
<evidence type="ECO:0000256" key="3">
    <source>
        <dbReference type="PROSITE-ProRule" id="PRU00339"/>
    </source>
</evidence>
<feature type="repeat" description="TPR" evidence="3">
    <location>
        <begin position="104"/>
        <end position="137"/>
    </location>
</feature>
<dbReference type="Proteomes" id="UP000262371">
    <property type="component" value="Unassembled WGS sequence"/>
</dbReference>
<feature type="repeat" description="TPR" evidence="3">
    <location>
        <begin position="36"/>
        <end position="69"/>
    </location>
</feature>
<dbReference type="GO" id="GO:0009244">
    <property type="term" value="P:lipopolysaccharide core region biosynthetic process"/>
    <property type="evidence" value="ECO:0007669"/>
    <property type="project" value="TreeGrafter"/>
</dbReference>
<dbReference type="InterPro" id="IPR051199">
    <property type="entry name" value="LPS_LOS_Heptosyltrfase"/>
</dbReference>
<dbReference type="RefSeq" id="WP_116702014.1">
    <property type="nucleotide sequence ID" value="NZ_QUWV01000025.1"/>
</dbReference>
<dbReference type="GO" id="GO:0005829">
    <property type="term" value="C:cytosol"/>
    <property type="evidence" value="ECO:0007669"/>
    <property type="project" value="TreeGrafter"/>
</dbReference>
<dbReference type="EMBL" id="QUWV01000025">
    <property type="protein sequence ID" value="RFD21032.1"/>
    <property type="molecule type" value="Genomic_DNA"/>
</dbReference>
<gene>
    <name evidence="4" type="ORF">DY926_03000</name>
</gene>
<dbReference type="GO" id="GO:0008713">
    <property type="term" value="F:ADP-heptose-lipopolysaccharide heptosyltransferase activity"/>
    <property type="evidence" value="ECO:0007669"/>
    <property type="project" value="TreeGrafter"/>
</dbReference>
<protein>
    <submittedName>
        <fullName evidence="4">Uncharacterized protein</fullName>
    </submittedName>
</protein>
<dbReference type="PANTHER" id="PTHR30160:SF1">
    <property type="entry name" value="LIPOPOLYSACCHARIDE 1,2-N-ACETYLGLUCOSAMINETRANSFERASE-RELATED"/>
    <property type="match status" value="1"/>
</dbReference>
<dbReference type="InterPro" id="IPR011990">
    <property type="entry name" value="TPR-like_helical_dom_sf"/>
</dbReference>
<dbReference type="SUPFAM" id="SSF53756">
    <property type="entry name" value="UDP-Glycosyltransferase/glycogen phosphorylase"/>
    <property type="match status" value="1"/>
</dbReference>
<proteinExistence type="predicted"/>
<dbReference type="SMART" id="SM00028">
    <property type="entry name" value="TPR"/>
    <property type="match status" value="3"/>
</dbReference>
<dbReference type="Pfam" id="PF01075">
    <property type="entry name" value="Glyco_transf_9"/>
    <property type="match status" value="1"/>
</dbReference>
<dbReference type="Gene3D" id="3.40.50.2000">
    <property type="entry name" value="Glycogen Phosphorylase B"/>
    <property type="match status" value="2"/>
</dbReference>
<keyword evidence="1" id="KW-0328">Glycosyltransferase</keyword>
<organism evidence="4 5">
    <name type="scientific">Komagataeibacter melaceti</name>
    <dbReference type="NCBI Taxonomy" id="2766577"/>
    <lineage>
        <taxon>Bacteria</taxon>
        <taxon>Pseudomonadati</taxon>
        <taxon>Pseudomonadota</taxon>
        <taxon>Alphaproteobacteria</taxon>
        <taxon>Acetobacterales</taxon>
        <taxon>Acetobacteraceae</taxon>
        <taxon>Komagataeibacter</taxon>
    </lineage>
</organism>
<keyword evidence="3" id="KW-0802">TPR repeat</keyword>
<dbReference type="Gene3D" id="1.25.40.10">
    <property type="entry name" value="Tetratricopeptide repeat domain"/>
    <property type="match status" value="1"/>
</dbReference>
<name>A0A371Z3F9_9PROT</name>
<keyword evidence="5" id="KW-1185">Reference proteome</keyword>
<keyword evidence="2" id="KW-0808">Transferase</keyword>
<feature type="repeat" description="TPR" evidence="3">
    <location>
        <begin position="70"/>
        <end position="103"/>
    </location>
</feature>
<dbReference type="InterPro" id="IPR019734">
    <property type="entry name" value="TPR_rpt"/>
</dbReference>
<accession>A0A371Z3F9</accession>
<evidence type="ECO:0000256" key="1">
    <source>
        <dbReference type="ARBA" id="ARBA00022676"/>
    </source>
</evidence>
<dbReference type="AlphaFoldDB" id="A0A371Z3F9"/>
<evidence type="ECO:0000256" key="2">
    <source>
        <dbReference type="ARBA" id="ARBA00022679"/>
    </source>
</evidence>
<comment type="caution">
    <text evidence="4">The sequence shown here is derived from an EMBL/GenBank/DDBJ whole genome shotgun (WGS) entry which is preliminary data.</text>
</comment>
<evidence type="ECO:0000313" key="4">
    <source>
        <dbReference type="EMBL" id="RFD21032.1"/>
    </source>
</evidence>
<dbReference type="PANTHER" id="PTHR30160">
    <property type="entry name" value="TETRAACYLDISACCHARIDE 4'-KINASE-RELATED"/>
    <property type="match status" value="1"/>
</dbReference>
<dbReference type="CDD" id="cd03789">
    <property type="entry name" value="GT9_LPS_heptosyltransferase"/>
    <property type="match status" value="1"/>
</dbReference>
<dbReference type="Pfam" id="PF14559">
    <property type="entry name" value="TPR_19"/>
    <property type="match status" value="1"/>
</dbReference>
<sequence>MPEITIPKMNRLAKNILHSVKKKADAGITPSSHKIANTFRILADEARDSGKYLAAAELYRQVLELRPPTVDLLLICGHMYKEGRDFPTAEKYYKRALEISPHNKEILMQLGHFYKTTGNYKEAEKYYQDTIVADPDWAHAREELDNMRRSDEYRRFYKGGRTHDGRVSQILVRKTRDELYHDHTNAFVITRGGNHQITRWGSGQTLRGIDSLRGYLVTDQTYTTLEISLDGRLIFAGDLQLAPLRREKSNPNMRKYVYNAWVDVSDIPCGAYDMLLVAKGPYAEPRQGENWRRERVIVAEPLPEDVVEKSAAYVPAKAVHALLEKPDVIETDSVNDAPRPEYVAIGMAFDAATVARVRAESLKLIDAINAMPSVVFKADKSTFPGPIRNVAVLRTDQLGDLASSVPALQRLREILPDANLVGLVTSANKDLAKTLNIFNELVVIEFPDDPVQQDRVMSKAKQAELINRLKPYNFDVAIDFAISGLSRKLLPLTGAPTTLGFDTGGNTTLDLSAAAHDPKAGYHIMRHSSQVQLLSEALGFWLNGPATVVKRNDISRANLVPYGIGEDEDYVVLHSGSRLAMIRWPEYPALCQKMLEAGKKVVYFADDDKDREKLPKDKIEDGSIIYMARKMPFQDFDAILSYSSLFIGNDSGPKHLASLRGAKVLSIHPGRSDWREWGQELTGAIITRRLPCTGCSLHADPEECAHDIACVRKITVEEVFQEATALLQEK</sequence>
<evidence type="ECO:0000313" key="5">
    <source>
        <dbReference type="Proteomes" id="UP000262371"/>
    </source>
</evidence>
<dbReference type="PROSITE" id="PS50005">
    <property type="entry name" value="TPR"/>
    <property type="match status" value="3"/>
</dbReference>